<keyword evidence="1" id="KW-0472">Membrane</keyword>
<proteinExistence type="predicted"/>
<evidence type="ECO:0000313" key="2">
    <source>
        <dbReference type="EMBL" id="JAT87433.1"/>
    </source>
</evidence>
<keyword evidence="1" id="KW-0812">Transmembrane</keyword>
<evidence type="ECO:0000313" key="3">
    <source>
        <dbReference type="EMBL" id="JAT87939.1"/>
    </source>
</evidence>
<organism evidence="3">
    <name type="scientific">Pectinophora gossypiella</name>
    <name type="common">Cotton pink bollworm</name>
    <name type="synonym">Depressaria gossypiella</name>
    <dbReference type="NCBI Taxonomy" id="13191"/>
    <lineage>
        <taxon>Eukaryota</taxon>
        <taxon>Metazoa</taxon>
        <taxon>Ecdysozoa</taxon>
        <taxon>Arthropoda</taxon>
        <taxon>Hexapoda</taxon>
        <taxon>Insecta</taxon>
        <taxon>Pterygota</taxon>
        <taxon>Neoptera</taxon>
        <taxon>Endopterygota</taxon>
        <taxon>Lepidoptera</taxon>
        <taxon>Glossata</taxon>
        <taxon>Ditrysia</taxon>
        <taxon>Gelechioidea</taxon>
        <taxon>Gelechiidae</taxon>
        <taxon>Apatetrinae</taxon>
        <taxon>Pectinophora</taxon>
    </lineage>
</organism>
<name>A0A1E1WLQ3_PECGO</name>
<accession>A0A1E1WLQ3</accession>
<reference evidence="3" key="1">
    <citation type="submission" date="2015-09" db="EMBL/GenBank/DDBJ databases">
        <title>De novo assembly of Pectinophora gossypiella (Pink Bollworm) gut transcriptome.</title>
        <authorList>
            <person name="Tassone E.E."/>
        </authorList>
    </citation>
    <scope>NUCLEOTIDE SEQUENCE</scope>
</reference>
<dbReference type="EMBL" id="GDQN01003621">
    <property type="protein sequence ID" value="JAT87433.1"/>
    <property type="molecule type" value="Transcribed_RNA"/>
</dbReference>
<keyword evidence="1" id="KW-1133">Transmembrane helix</keyword>
<protein>
    <submittedName>
        <fullName evidence="3">Uncharacterized protein</fullName>
    </submittedName>
</protein>
<gene>
    <name evidence="2" type="ORF">g.11309</name>
    <name evidence="3" type="ORF">g.11310</name>
</gene>
<sequence length="155" mass="16792">MSMAVQPYLGIDQHFDPAWMERIVLELSDAFEIRVSWDRETALVVGVCAVAGGIVGHYAGGRLGAAVGAGIASATGLGVASLVSLREIWASVKHKLQELLYIVFNCLRRLDPIDYVHAFEILMACGSTRRELVYAILDFIATKLGREVVSNITAG</sequence>
<evidence type="ECO:0000256" key="1">
    <source>
        <dbReference type="SAM" id="Phobius"/>
    </source>
</evidence>
<dbReference type="AlphaFoldDB" id="A0A1E1WLQ3"/>
<feature type="transmembrane region" description="Helical" evidence="1">
    <location>
        <begin position="65"/>
        <end position="85"/>
    </location>
</feature>
<dbReference type="OrthoDB" id="7472325at2759"/>
<feature type="transmembrane region" description="Helical" evidence="1">
    <location>
        <begin position="41"/>
        <end position="59"/>
    </location>
</feature>
<dbReference type="EMBL" id="GDQN01003115">
    <property type="protein sequence ID" value="JAT87939.1"/>
    <property type="molecule type" value="Transcribed_RNA"/>
</dbReference>